<accession>A0A480AP22</accession>
<dbReference type="GO" id="GO:0016651">
    <property type="term" value="F:oxidoreductase activity, acting on NAD(P)H"/>
    <property type="evidence" value="ECO:0007669"/>
    <property type="project" value="TreeGrafter"/>
</dbReference>
<proteinExistence type="predicted"/>
<organism evidence="4 5">
    <name type="scientific">Pseudaquabacterium pictum</name>
    <dbReference type="NCBI Taxonomy" id="2315236"/>
    <lineage>
        <taxon>Bacteria</taxon>
        <taxon>Pseudomonadati</taxon>
        <taxon>Pseudomonadota</taxon>
        <taxon>Betaproteobacteria</taxon>
        <taxon>Burkholderiales</taxon>
        <taxon>Sphaerotilaceae</taxon>
        <taxon>Pseudaquabacterium</taxon>
    </lineage>
</organism>
<evidence type="ECO:0000313" key="5">
    <source>
        <dbReference type="Proteomes" id="UP000301751"/>
    </source>
</evidence>
<dbReference type="SUPFAM" id="SSF51735">
    <property type="entry name" value="NAD(P)-binding Rossmann-fold domains"/>
    <property type="match status" value="1"/>
</dbReference>
<dbReference type="CDD" id="cd08291">
    <property type="entry name" value="ETR_like_1"/>
    <property type="match status" value="1"/>
</dbReference>
<sequence>MTLPTTALQLRSTVQPDATLTVHLESVPVPTPGPDEVLIQVQATPINPSDIGLLFGAGNLAALTVAGTADRPVVTAPIPERAMPAMAGRLGQSLPVGNEGAGRVVAAGASPAAQALLGKTVAVIGGAMYAQYRAMPASQCLALPADATAADGASCFVNPLTALGMVETMKREGHTALVHTAAASNLGQMLNKICQKDGIALVNIVRKPEQAALLRGIGAQHVCDTSAPSFMADLTDALAATGATIAFDATGGGTLAGQILQGMEAAINRNAKEYSRYGSAVHKQVYLYGMLDTRPTEITRSFGMAWGIGGWLLFPFLQKIGPQAAQALRERVAAELKTTFASHYARTVSLAEALQADTIAYYTARNTGAKVLIDPSR</sequence>
<feature type="domain" description="Enoyl reductase (ER)" evidence="3">
    <location>
        <begin position="19"/>
        <end position="334"/>
    </location>
</feature>
<dbReference type="SUPFAM" id="SSF50129">
    <property type="entry name" value="GroES-like"/>
    <property type="match status" value="1"/>
</dbReference>
<reference evidence="5" key="1">
    <citation type="submission" date="2019-03" db="EMBL/GenBank/DDBJ databases">
        <title>Aquabacterium pictum sp.nov., the first bacteriochlorophyll a-containing freshwater bacterium in the genus Aquabacterium of the class Betaproteobacteria.</title>
        <authorList>
            <person name="Hirose S."/>
            <person name="Tank M."/>
            <person name="Hara E."/>
            <person name="Tamaki H."/>
            <person name="Takaichi S."/>
            <person name="Haruta S."/>
            <person name="Hanada S."/>
        </authorList>
    </citation>
    <scope>NUCLEOTIDE SEQUENCE [LARGE SCALE GENOMIC DNA]</scope>
    <source>
        <strain evidence="5">W35</strain>
    </source>
</reference>
<dbReference type="PANTHER" id="PTHR48106:SF18">
    <property type="entry name" value="QUINONE OXIDOREDUCTASE PIG3"/>
    <property type="match status" value="1"/>
</dbReference>
<dbReference type="InterPro" id="IPR036291">
    <property type="entry name" value="NAD(P)-bd_dom_sf"/>
</dbReference>
<evidence type="ECO:0000313" key="4">
    <source>
        <dbReference type="EMBL" id="GCL63163.1"/>
    </source>
</evidence>
<dbReference type="Pfam" id="PF08240">
    <property type="entry name" value="ADH_N"/>
    <property type="match status" value="1"/>
</dbReference>
<dbReference type="Proteomes" id="UP000301751">
    <property type="component" value="Unassembled WGS sequence"/>
</dbReference>
<evidence type="ECO:0000259" key="3">
    <source>
        <dbReference type="SMART" id="SM00829"/>
    </source>
</evidence>
<evidence type="ECO:0000256" key="1">
    <source>
        <dbReference type="ARBA" id="ARBA00022857"/>
    </source>
</evidence>
<dbReference type="GO" id="GO:0070402">
    <property type="term" value="F:NADPH binding"/>
    <property type="evidence" value="ECO:0007669"/>
    <property type="project" value="TreeGrafter"/>
</dbReference>
<dbReference type="InterPro" id="IPR011032">
    <property type="entry name" value="GroES-like_sf"/>
</dbReference>
<dbReference type="Gene3D" id="3.40.50.720">
    <property type="entry name" value="NAD(P)-binding Rossmann-like Domain"/>
    <property type="match status" value="1"/>
</dbReference>
<keyword evidence="1" id="KW-0521">NADP</keyword>
<dbReference type="Gene3D" id="3.90.180.10">
    <property type="entry name" value="Medium-chain alcohol dehydrogenases, catalytic domain"/>
    <property type="match status" value="1"/>
</dbReference>
<name>A0A480AP22_9BURK</name>
<dbReference type="SMART" id="SM00829">
    <property type="entry name" value="PKS_ER"/>
    <property type="match status" value="1"/>
</dbReference>
<protein>
    <submittedName>
        <fullName evidence="4">NADH oxidoreductase</fullName>
    </submittedName>
</protein>
<gene>
    <name evidence="4" type="ORF">AQPW35_22440</name>
</gene>
<dbReference type="OrthoDB" id="8629910at2"/>
<dbReference type="PANTHER" id="PTHR48106">
    <property type="entry name" value="QUINONE OXIDOREDUCTASE PIG3-RELATED"/>
    <property type="match status" value="1"/>
</dbReference>
<keyword evidence="5" id="KW-1185">Reference proteome</keyword>
<dbReference type="InterPro" id="IPR013154">
    <property type="entry name" value="ADH-like_N"/>
</dbReference>
<evidence type="ECO:0000256" key="2">
    <source>
        <dbReference type="ARBA" id="ARBA00023002"/>
    </source>
</evidence>
<keyword evidence="2" id="KW-0560">Oxidoreductase</keyword>
<comment type="caution">
    <text evidence="4">The sequence shown here is derived from an EMBL/GenBank/DDBJ whole genome shotgun (WGS) entry which is preliminary data.</text>
</comment>
<dbReference type="AlphaFoldDB" id="A0A480AP22"/>
<dbReference type="EMBL" id="BJCL01000004">
    <property type="protein sequence ID" value="GCL63163.1"/>
    <property type="molecule type" value="Genomic_DNA"/>
</dbReference>
<dbReference type="InterPro" id="IPR020843">
    <property type="entry name" value="ER"/>
</dbReference>
<dbReference type="RefSeq" id="WP_137732897.1">
    <property type="nucleotide sequence ID" value="NZ_BJCL01000004.1"/>
</dbReference>